<keyword evidence="3" id="KW-1185">Reference proteome</keyword>
<proteinExistence type="predicted"/>
<feature type="transmembrane region" description="Helical" evidence="1">
    <location>
        <begin position="12"/>
        <end position="36"/>
    </location>
</feature>
<evidence type="ECO:0000256" key="1">
    <source>
        <dbReference type="SAM" id="Phobius"/>
    </source>
</evidence>
<feature type="transmembrane region" description="Helical" evidence="1">
    <location>
        <begin position="56"/>
        <end position="83"/>
    </location>
</feature>
<organism evidence="2 3">
    <name type="scientific">Hydrocarboniclastica marina</name>
    <dbReference type="NCBI Taxonomy" id="2259620"/>
    <lineage>
        <taxon>Bacteria</taxon>
        <taxon>Pseudomonadati</taxon>
        <taxon>Pseudomonadota</taxon>
        <taxon>Gammaproteobacteria</taxon>
        <taxon>Alteromonadales</taxon>
        <taxon>Alteromonadaceae</taxon>
        <taxon>Hydrocarboniclastica</taxon>
    </lineage>
</organism>
<feature type="transmembrane region" description="Helical" evidence="1">
    <location>
        <begin position="104"/>
        <end position="129"/>
    </location>
</feature>
<dbReference type="AlphaFoldDB" id="A0A4P7XIJ6"/>
<keyword evidence="1" id="KW-0472">Membrane</keyword>
<protein>
    <submittedName>
        <fullName evidence="2">Uncharacterized protein</fullName>
    </submittedName>
</protein>
<dbReference type="OrthoDB" id="278870at2"/>
<sequence length="134" mass="14309">MTAKHKNSSNAPGFPATLGGFITPPAVWAFYFVFIYSFHGVACTDALAGEIGGLELVPVAVLLASAAALAVHVTVGFWSWRLWRKIKAEMNPTEDAEPTGQAHFLAYAAALNAAFFALATIWIGAPIFLLQPCQ</sequence>
<evidence type="ECO:0000313" key="3">
    <source>
        <dbReference type="Proteomes" id="UP000298049"/>
    </source>
</evidence>
<keyword evidence="1" id="KW-1133">Transmembrane helix</keyword>
<accession>A0A4P7XIJ6</accession>
<dbReference type="KEGG" id="hmi:soil367_13560"/>
<dbReference type="RefSeq" id="WP_136549582.1">
    <property type="nucleotide sequence ID" value="NZ_CP031093.1"/>
</dbReference>
<dbReference type="Proteomes" id="UP000298049">
    <property type="component" value="Chromosome"/>
</dbReference>
<keyword evidence="1" id="KW-0812">Transmembrane</keyword>
<evidence type="ECO:0000313" key="2">
    <source>
        <dbReference type="EMBL" id="QCF26876.1"/>
    </source>
</evidence>
<gene>
    <name evidence="2" type="ORF">soil367_13560</name>
</gene>
<name>A0A4P7XIJ6_9ALTE</name>
<reference evidence="2 3" key="1">
    <citation type="submission" date="2018-07" db="EMBL/GenBank/DDBJ databases">
        <title>Marsedoiliclastica nanhaica gen. nov. sp. nov., a novel marine hydrocarbonoclastic bacterium isolated from an in-situ enriched hydrocarbon-degrading consortium in deep-sea sediment.</title>
        <authorList>
            <person name="Dong C."/>
            <person name="Ma T."/>
            <person name="Liu R."/>
            <person name="Shao Z."/>
        </authorList>
    </citation>
    <scope>NUCLEOTIDE SEQUENCE [LARGE SCALE GENOMIC DNA]</scope>
    <source>
        <strain evidence="3">soil36-7</strain>
    </source>
</reference>
<dbReference type="EMBL" id="CP031093">
    <property type="protein sequence ID" value="QCF26876.1"/>
    <property type="molecule type" value="Genomic_DNA"/>
</dbReference>